<dbReference type="PANTHER" id="PTHR23168">
    <property type="entry name" value="MITOTIC SPINDLE ASSEMBLY CHECKPOINT PROTEIN MAD1 MITOTIC ARREST DEFICIENT-LIKE PROTEIN 1"/>
    <property type="match status" value="1"/>
</dbReference>
<keyword evidence="4" id="KW-0498">Mitosis</keyword>
<accession>A0A8W8IQ50</accession>
<evidence type="ECO:0008006" key="11">
    <source>
        <dbReference type="Google" id="ProtNLM"/>
    </source>
</evidence>
<evidence type="ECO:0000256" key="6">
    <source>
        <dbReference type="ARBA" id="ARBA00023306"/>
    </source>
</evidence>
<feature type="coiled-coil region" evidence="7">
    <location>
        <begin position="539"/>
        <end position="566"/>
    </location>
</feature>
<dbReference type="Gene3D" id="3.30.457.60">
    <property type="match status" value="1"/>
</dbReference>
<evidence type="ECO:0000256" key="7">
    <source>
        <dbReference type="SAM" id="Coils"/>
    </source>
</evidence>
<reference evidence="9" key="1">
    <citation type="submission" date="2022-08" db="UniProtKB">
        <authorList>
            <consortium name="EnsemblMetazoa"/>
        </authorList>
    </citation>
    <scope>IDENTIFICATION</scope>
    <source>
        <strain evidence="9">05x7-T-G4-1.051#20</strain>
    </source>
</reference>
<keyword evidence="7" id="KW-0175">Coiled coil</keyword>
<dbReference type="PANTHER" id="PTHR23168:SF0">
    <property type="entry name" value="MITOTIC SPINDLE ASSEMBLY CHECKPOINT PROTEIN MAD1"/>
    <property type="match status" value="1"/>
</dbReference>
<dbReference type="Gene3D" id="1.20.5.170">
    <property type="match status" value="1"/>
</dbReference>
<evidence type="ECO:0000256" key="1">
    <source>
        <dbReference type="ARBA" id="ARBA00004123"/>
    </source>
</evidence>
<dbReference type="InterPro" id="IPR008672">
    <property type="entry name" value="Mad1"/>
</dbReference>
<evidence type="ECO:0000256" key="2">
    <source>
        <dbReference type="ARBA" id="ARBA00008029"/>
    </source>
</evidence>
<feature type="coiled-coil region" evidence="7">
    <location>
        <begin position="236"/>
        <end position="372"/>
    </location>
</feature>
<keyword evidence="10" id="KW-1185">Reference proteome</keyword>
<dbReference type="AlphaFoldDB" id="A0A8W8IQ50"/>
<dbReference type="Pfam" id="PF05557">
    <property type="entry name" value="MAD"/>
    <property type="match status" value="1"/>
</dbReference>
<dbReference type="EnsemblMetazoa" id="G1534.2">
    <property type="protein sequence ID" value="G1534.2:cds"/>
    <property type="gene ID" value="G1534"/>
</dbReference>
<dbReference type="GO" id="GO:0005635">
    <property type="term" value="C:nuclear envelope"/>
    <property type="evidence" value="ECO:0007669"/>
    <property type="project" value="TreeGrafter"/>
</dbReference>
<proteinExistence type="inferred from homology"/>
<feature type="coiled-coil region" evidence="7">
    <location>
        <begin position="108"/>
        <end position="188"/>
    </location>
</feature>
<feature type="coiled-coil region" evidence="7">
    <location>
        <begin position="595"/>
        <end position="667"/>
    </location>
</feature>
<dbReference type="GO" id="GO:0051301">
    <property type="term" value="P:cell division"/>
    <property type="evidence" value="ECO:0007669"/>
    <property type="project" value="UniProtKB-KW"/>
</dbReference>
<feature type="region of interest" description="Disordered" evidence="8">
    <location>
        <begin position="1"/>
        <end position="20"/>
    </location>
</feature>
<evidence type="ECO:0000256" key="5">
    <source>
        <dbReference type="ARBA" id="ARBA00023242"/>
    </source>
</evidence>
<keyword evidence="6" id="KW-0131">Cell cycle</keyword>
<sequence>MAPFETGFRQGTPVPPRIRSRSDESAFLKNYWKTFRMEKPDEPTAVIKMKRDFEQFLSGSRHNGSGLQFNLDQDITEDLGLSYESSSLSRNSLLAREKKDEMLKDIEMKKAMCEINKLKSELMSEQTSRKRSRVEFDKDFEFVQSEKERLEEKVREVQSKLLVLCGREEQVTAENQELRAELAHKKKHYNDSMSAMQSDIFRLQEEVQQTKDIASAEQSELRNQLFEVEAKQRNTKSDLEETKALLELQKSAAKDLQVKIADLNQYKAKFEKAEIKIKELEYKISQSEEDAIVNRSMREKLVSVSGLEKEIQKLKQENGHLRETQENNALLKEEVENMKHKLERNEFRCERLSVLEAENEELKDKLIKWEEVKSENGSLETPSQLNQRLKYLQESQAIMLEKQGELQSSVHLKEEALKKASQNQENLVAQLTTEKTKTQQQMQFIKRLQRKLLLISKERDMYKSLIDSYQSEVTVNISTTASSRIQQLEDILESYRKQIESMETEISKVPTNQDITLNITEKASSGVSQSQETSDQSLILQLRERIAFLEKELEKTSEEKYTLEARIEQKHLQGDYDPSKLKVLHFTMNPAALAQKKRAEELIKLREENERLKKRVEVLEESKGQAQDVTFQVEQKMSEAPCPSKEVEEMKKMLETEELKNKRLLEVFKKTSQELREVCYQLMGYKIDMPCANKYKITSLYAESPEDFFMFEQSPGGGVQFLATDFAETLQDHIETYISKRNSIPAFLSAVTLDLFSRQTVNIS</sequence>
<comment type="subcellular location">
    <subcellularLocation>
        <location evidence="1">Nucleus</location>
    </subcellularLocation>
</comment>
<dbReference type="GO" id="GO:0000776">
    <property type="term" value="C:kinetochore"/>
    <property type="evidence" value="ECO:0007669"/>
    <property type="project" value="TreeGrafter"/>
</dbReference>
<keyword evidence="5" id="KW-0539">Nucleus</keyword>
<organism evidence="9 10">
    <name type="scientific">Magallana gigas</name>
    <name type="common">Pacific oyster</name>
    <name type="synonym">Crassostrea gigas</name>
    <dbReference type="NCBI Taxonomy" id="29159"/>
    <lineage>
        <taxon>Eukaryota</taxon>
        <taxon>Metazoa</taxon>
        <taxon>Spiralia</taxon>
        <taxon>Lophotrochozoa</taxon>
        <taxon>Mollusca</taxon>
        <taxon>Bivalvia</taxon>
        <taxon>Autobranchia</taxon>
        <taxon>Pteriomorphia</taxon>
        <taxon>Ostreida</taxon>
        <taxon>Ostreoidea</taxon>
        <taxon>Ostreidae</taxon>
        <taxon>Magallana</taxon>
    </lineage>
</organism>
<dbReference type="GO" id="GO:0007094">
    <property type="term" value="P:mitotic spindle assembly checkpoint signaling"/>
    <property type="evidence" value="ECO:0007669"/>
    <property type="project" value="InterPro"/>
</dbReference>
<feature type="coiled-coil region" evidence="7">
    <location>
        <begin position="414"/>
        <end position="441"/>
    </location>
</feature>
<protein>
    <recommendedName>
        <fullName evidence="11">Mitotic spindle assembly checkpoint protein MAD1</fullName>
    </recommendedName>
</protein>
<name>A0A8W8IQ50_MAGGI</name>
<keyword evidence="3" id="KW-0132">Cell division</keyword>
<dbReference type="Proteomes" id="UP000005408">
    <property type="component" value="Unassembled WGS sequence"/>
</dbReference>
<evidence type="ECO:0000313" key="10">
    <source>
        <dbReference type="Proteomes" id="UP000005408"/>
    </source>
</evidence>
<dbReference type="GO" id="GO:0072686">
    <property type="term" value="C:mitotic spindle"/>
    <property type="evidence" value="ECO:0007669"/>
    <property type="project" value="TreeGrafter"/>
</dbReference>
<dbReference type="SUPFAM" id="SSF75704">
    <property type="entry name" value="Mitotic arrest deficient-like 1, Mad1"/>
    <property type="match status" value="1"/>
</dbReference>
<feature type="coiled-coil region" evidence="7">
    <location>
        <begin position="478"/>
        <end position="505"/>
    </location>
</feature>
<dbReference type="Gene3D" id="6.10.250.90">
    <property type="match status" value="1"/>
</dbReference>
<evidence type="ECO:0000256" key="8">
    <source>
        <dbReference type="SAM" id="MobiDB-lite"/>
    </source>
</evidence>
<dbReference type="GO" id="GO:0051315">
    <property type="term" value="P:attachment of mitotic spindle microtubules to kinetochore"/>
    <property type="evidence" value="ECO:0007669"/>
    <property type="project" value="TreeGrafter"/>
</dbReference>
<evidence type="ECO:0000256" key="3">
    <source>
        <dbReference type="ARBA" id="ARBA00022618"/>
    </source>
</evidence>
<evidence type="ECO:0000313" key="9">
    <source>
        <dbReference type="EnsemblMetazoa" id="G1534.2:cds"/>
    </source>
</evidence>
<comment type="similarity">
    <text evidence="2">Belongs to the MAD1 family.</text>
</comment>
<dbReference type="FunFam" id="3.30.457.60:FF:000002">
    <property type="entry name" value="Mitotic spindle assembly checkpoint protein MAD1"/>
    <property type="match status" value="1"/>
</dbReference>
<evidence type="ECO:0000256" key="4">
    <source>
        <dbReference type="ARBA" id="ARBA00022776"/>
    </source>
</evidence>